<reference evidence="1 2" key="1">
    <citation type="journal article" date="2019" name="Commun. Biol.">
        <title>The bagworm genome reveals a unique fibroin gene that provides high tensile strength.</title>
        <authorList>
            <person name="Kono N."/>
            <person name="Nakamura H."/>
            <person name="Ohtoshi R."/>
            <person name="Tomita M."/>
            <person name="Numata K."/>
            <person name="Arakawa K."/>
        </authorList>
    </citation>
    <scope>NUCLEOTIDE SEQUENCE [LARGE SCALE GENOMIC DNA]</scope>
</reference>
<proteinExistence type="predicted"/>
<dbReference type="Proteomes" id="UP000299102">
    <property type="component" value="Unassembled WGS sequence"/>
</dbReference>
<dbReference type="AlphaFoldDB" id="A0A4C1U6E3"/>
<accession>A0A4C1U6E3</accession>
<organism evidence="1 2">
    <name type="scientific">Eumeta variegata</name>
    <name type="common">Bagworm moth</name>
    <name type="synonym">Eumeta japonica</name>
    <dbReference type="NCBI Taxonomy" id="151549"/>
    <lineage>
        <taxon>Eukaryota</taxon>
        <taxon>Metazoa</taxon>
        <taxon>Ecdysozoa</taxon>
        <taxon>Arthropoda</taxon>
        <taxon>Hexapoda</taxon>
        <taxon>Insecta</taxon>
        <taxon>Pterygota</taxon>
        <taxon>Neoptera</taxon>
        <taxon>Endopterygota</taxon>
        <taxon>Lepidoptera</taxon>
        <taxon>Glossata</taxon>
        <taxon>Ditrysia</taxon>
        <taxon>Tineoidea</taxon>
        <taxon>Psychidae</taxon>
        <taxon>Oiketicinae</taxon>
        <taxon>Eumeta</taxon>
    </lineage>
</organism>
<evidence type="ECO:0000313" key="2">
    <source>
        <dbReference type="Proteomes" id="UP000299102"/>
    </source>
</evidence>
<evidence type="ECO:0000313" key="1">
    <source>
        <dbReference type="EMBL" id="GBP21850.1"/>
    </source>
</evidence>
<name>A0A4C1U6E3_EUMVA</name>
<sequence length="85" mass="9444">MVTNRFQPAMLGPLLNQQWTKHCWLEAVKEKVSSSNPDQANGFSILSLVKPIAFRQETTLSSRTGRGFSIAHSDLYHPSTSTKPA</sequence>
<protein>
    <submittedName>
        <fullName evidence="1">Uncharacterized protein</fullName>
    </submittedName>
</protein>
<comment type="caution">
    <text evidence="1">The sequence shown here is derived from an EMBL/GenBank/DDBJ whole genome shotgun (WGS) entry which is preliminary data.</text>
</comment>
<dbReference type="EMBL" id="BGZK01000133">
    <property type="protein sequence ID" value="GBP21850.1"/>
    <property type="molecule type" value="Genomic_DNA"/>
</dbReference>
<keyword evidence="2" id="KW-1185">Reference proteome</keyword>
<gene>
    <name evidence="1" type="ORF">EVAR_6822_1</name>
</gene>